<accession>A7E733</accession>
<keyword evidence="9" id="KW-0732">Signal</keyword>
<dbReference type="Gene3D" id="3.30.160.60">
    <property type="entry name" value="Classic Zinc Finger"/>
    <property type="match status" value="2"/>
</dbReference>
<evidence type="ECO:0000256" key="5">
    <source>
        <dbReference type="ARBA" id="ARBA00022833"/>
    </source>
</evidence>
<feature type="chain" id="PRO_5002705470" description="C2H2-type domain-containing protein" evidence="9">
    <location>
        <begin position="35"/>
        <end position="487"/>
    </location>
</feature>
<dbReference type="InParanoid" id="A7E733"/>
<feature type="domain" description="C2H2-type" evidence="10">
    <location>
        <begin position="266"/>
        <end position="293"/>
    </location>
</feature>
<reference evidence="12" key="1">
    <citation type="journal article" date="2011" name="PLoS Genet.">
        <title>Genomic analysis of the necrotrophic fungal pathogens Sclerotinia sclerotiorum and Botrytis cinerea.</title>
        <authorList>
            <person name="Amselem J."/>
            <person name="Cuomo C.A."/>
            <person name="van Kan J.A."/>
            <person name="Viaud M."/>
            <person name="Benito E.P."/>
            <person name="Couloux A."/>
            <person name="Coutinho P.M."/>
            <person name="de Vries R.P."/>
            <person name="Dyer P.S."/>
            <person name="Fillinger S."/>
            <person name="Fournier E."/>
            <person name="Gout L."/>
            <person name="Hahn M."/>
            <person name="Kohn L."/>
            <person name="Lapalu N."/>
            <person name="Plummer K.M."/>
            <person name="Pradier J.M."/>
            <person name="Quevillon E."/>
            <person name="Sharon A."/>
            <person name="Simon A."/>
            <person name="ten Have A."/>
            <person name="Tudzynski B."/>
            <person name="Tudzynski P."/>
            <person name="Wincker P."/>
            <person name="Andrew M."/>
            <person name="Anthouard V."/>
            <person name="Beever R.E."/>
            <person name="Beffa R."/>
            <person name="Benoit I."/>
            <person name="Bouzid O."/>
            <person name="Brault B."/>
            <person name="Chen Z."/>
            <person name="Choquer M."/>
            <person name="Collemare J."/>
            <person name="Cotton P."/>
            <person name="Danchin E.G."/>
            <person name="Da Silva C."/>
            <person name="Gautier A."/>
            <person name="Giraud C."/>
            <person name="Giraud T."/>
            <person name="Gonzalez C."/>
            <person name="Grossetete S."/>
            <person name="Guldener U."/>
            <person name="Henrissat B."/>
            <person name="Howlett B.J."/>
            <person name="Kodira C."/>
            <person name="Kretschmer M."/>
            <person name="Lappartient A."/>
            <person name="Leroch M."/>
            <person name="Levis C."/>
            <person name="Mauceli E."/>
            <person name="Neuveglise C."/>
            <person name="Oeser B."/>
            <person name="Pearson M."/>
            <person name="Poulain J."/>
            <person name="Poussereau N."/>
            <person name="Quesneville H."/>
            <person name="Rascle C."/>
            <person name="Schumacher J."/>
            <person name="Segurens B."/>
            <person name="Sexton A."/>
            <person name="Silva E."/>
            <person name="Sirven C."/>
            <person name="Soanes D.M."/>
            <person name="Talbot N.J."/>
            <person name="Templeton M."/>
            <person name="Yandava C."/>
            <person name="Yarden O."/>
            <person name="Zeng Q."/>
            <person name="Rollins J.A."/>
            <person name="Lebrun M.H."/>
            <person name="Dickman M."/>
        </authorList>
    </citation>
    <scope>NUCLEOTIDE SEQUENCE [LARGE SCALE GENOMIC DNA]</scope>
    <source>
        <strain evidence="12">ATCC 18683 / 1980 / Ss-1</strain>
    </source>
</reference>
<keyword evidence="12" id="KW-1185">Reference proteome</keyword>
<dbReference type="SUPFAM" id="SSF57667">
    <property type="entry name" value="beta-beta-alpha zinc fingers"/>
    <property type="match status" value="1"/>
</dbReference>
<feature type="signal peptide" evidence="9">
    <location>
        <begin position="1"/>
        <end position="34"/>
    </location>
</feature>
<dbReference type="InterPro" id="IPR036236">
    <property type="entry name" value="Znf_C2H2_sf"/>
</dbReference>
<dbReference type="GO" id="GO:0000977">
    <property type="term" value="F:RNA polymerase II transcription regulatory region sequence-specific DNA binding"/>
    <property type="evidence" value="ECO:0000318"/>
    <property type="project" value="GO_Central"/>
</dbReference>
<feature type="domain" description="C2H2-type" evidence="10">
    <location>
        <begin position="294"/>
        <end position="321"/>
    </location>
</feature>
<dbReference type="PANTHER" id="PTHR16515">
    <property type="entry name" value="PR DOMAIN ZINC FINGER PROTEIN"/>
    <property type="match status" value="1"/>
</dbReference>
<dbReference type="InterPro" id="IPR013087">
    <property type="entry name" value="Znf_C2H2_type"/>
</dbReference>
<gene>
    <name evidence="11" type="ORF">SS1G_01109</name>
</gene>
<evidence type="ECO:0000256" key="1">
    <source>
        <dbReference type="ARBA" id="ARBA00004123"/>
    </source>
</evidence>
<comment type="subcellular location">
    <subcellularLocation>
        <location evidence="1">Nucleus</location>
    </subcellularLocation>
</comment>
<evidence type="ECO:0000259" key="10">
    <source>
        <dbReference type="PROSITE" id="PS50157"/>
    </source>
</evidence>
<feature type="region of interest" description="Disordered" evidence="8">
    <location>
        <begin position="238"/>
        <end position="261"/>
    </location>
</feature>
<evidence type="ECO:0000313" key="11">
    <source>
        <dbReference type="EMBL" id="EDN96185.1"/>
    </source>
</evidence>
<feature type="region of interest" description="Disordered" evidence="8">
    <location>
        <begin position="133"/>
        <end position="162"/>
    </location>
</feature>
<dbReference type="SMART" id="SM00355">
    <property type="entry name" value="ZnF_C2H2"/>
    <property type="match status" value="3"/>
</dbReference>
<protein>
    <recommendedName>
        <fullName evidence="10">C2H2-type domain-containing protein</fullName>
    </recommendedName>
</protein>
<name>A7E733_SCLS1</name>
<keyword evidence="6" id="KW-0539">Nucleus</keyword>
<dbReference type="RefSeq" id="XP_001596917.1">
    <property type="nucleotide sequence ID" value="XM_001596867.1"/>
</dbReference>
<evidence type="ECO:0000256" key="6">
    <source>
        <dbReference type="ARBA" id="ARBA00023242"/>
    </source>
</evidence>
<keyword evidence="3" id="KW-0677">Repeat</keyword>
<dbReference type="GO" id="GO:0000981">
    <property type="term" value="F:DNA-binding transcription factor activity, RNA polymerase II-specific"/>
    <property type="evidence" value="ECO:0000318"/>
    <property type="project" value="GO_Central"/>
</dbReference>
<dbReference type="GO" id="GO:0006357">
    <property type="term" value="P:regulation of transcription by RNA polymerase II"/>
    <property type="evidence" value="ECO:0000318"/>
    <property type="project" value="GO_Central"/>
</dbReference>
<dbReference type="EMBL" id="CH476622">
    <property type="protein sequence ID" value="EDN96185.1"/>
    <property type="molecule type" value="Genomic_DNA"/>
</dbReference>
<dbReference type="GO" id="GO:0008270">
    <property type="term" value="F:zinc ion binding"/>
    <property type="evidence" value="ECO:0007669"/>
    <property type="project" value="UniProtKB-KW"/>
</dbReference>
<evidence type="ECO:0000256" key="8">
    <source>
        <dbReference type="SAM" id="MobiDB-lite"/>
    </source>
</evidence>
<dbReference type="PROSITE" id="PS50157">
    <property type="entry name" value="ZINC_FINGER_C2H2_2"/>
    <property type="match status" value="2"/>
</dbReference>
<sequence length="487" mass="54559">MAVHFSRAWPGNQDCGLRLVAGLILMGCIMELSGQDPVTDVSHFKDKVNNSLDQLSRSLAILKKRKAVELTHPGIESPLYWADIDAITPKLTSTIRDMWEASERLSNEITQTHYGEKIHRSIWESRLQKAASSYSGTNDDNRRLSTSTHGVSTTPLPHTAQSTQHSYSAIPSVQRPYSSVPRLDLSTANRDMEEHQRISKSGSTFSGLGDLYHTENQLDAVRSNLQAPVITLPLSTTFQESFPSPTASPSERTPTANEVRKRGDPHICNFCFKTFTRGTTLREHARTHTDERPYKCCSCEKAFSRLKDCRRHERLHANAITAHCGGGSYGVLWGCGRKFTRPDALKAHLSSSQGVGCLNPLLEDRKDRILRAAFRNIAFCEGPMEGDMWGCGRQLETLDALKAHLEAQNKQCFKSRAHLDKEQLDCLIIELGRFPYACPRTYGGCGKRFESAIDLKVHVDVPCQSHCLRLGIIFKAMKTQDWKSSKE</sequence>
<dbReference type="KEGG" id="ssl:SS1G_01109"/>
<dbReference type="eggNOG" id="KOG1721">
    <property type="taxonomic scope" value="Eukaryota"/>
</dbReference>
<organism evidence="11 12">
    <name type="scientific">Sclerotinia sclerotiorum (strain ATCC 18683 / 1980 / Ss-1)</name>
    <name type="common">White mold</name>
    <name type="synonym">Whetzelinia sclerotiorum</name>
    <dbReference type="NCBI Taxonomy" id="665079"/>
    <lineage>
        <taxon>Eukaryota</taxon>
        <taxon>Fungi</taxon>
        <taxon>Dikarya</taxon>
        <taxon>Ascomycota</taxon>
        <taxon>Pezizomycotina</taxon>
        <taxon>Leotiomycetes</taxon>
        <taxon>Helotiales</taxon>
        <taxon>Sclerotiniaceae</taxon>
        <taxon>Sclerotinia</taxon>
    </lineage>
</organism>
<dbReference type="GeneID" id="5493359"/>
<dbReference type="HOGENOM" id="CLU_560386_0_0_1"/>
<dbReference type="PANTHER" id="PTHR16515:SF49">
    <property type="entry name" value="GASTRULA ZINC FINGER PROTEIN XLCGF49.1-LIKE-RELATED"/>
    <property type="match status" value="1"/>
</dbReference>
<dbReference type="Proteomes" id="UP000001312">
    <property type="component" value="Unassembled WGS sequence"/>
</dbReference>
<dbReference type="InterPro" id="IPR050331">
    <property type="entry name" value="Zinc_finger"/>
</dbReference>
<keyword evidence="5" id="KW-0862">Zinc</keyword>
<evidence type="ECO:0000256" key="3">
    <source>
        <dbReference type="ARBA" id="ARBA00022737"/>
    </source>
</evidence>
<evidence type="ECO:0000256" key="4">
    <source>
        <dbReference type="ARBA" id="ARBA00022771"/>
    </source>
</evidence>
<keyword evidence="4 7" id="KW-0863">Zinc-finger</keyword>
<keyword evidence="2" id="KW-0479">Metal-binding</keyword>
<feature type="compositionally biased region" description="Polar residues" evidence="8">
    <location>
        <begin position="238"/>
        <end position="256"/>
    </location>
</feature>
<proteinExistence type="predicted"/>
<evidence type="ECO:0000256" key="7">
    <source>
        <dbReference type="PROSITE-ProRule" id="PRU00042"/>
    </source>
</evidence>
<dbReference type="GO" id="GO:0005634">
    <property type="term" value="C:nucleus"/>
    <property type="evidence" value="ECO:0000318"/>
    <property type="project" value="GO_Central"/>
</dbReference>
<dbReference type="PROSITE" id="PS00028">
    <property type="entry name" value="ZINC_FINGER_C2H2_1"/>
    <property type="match status" value="2"/>
</dbReference>
<evidence type="ECO:0000313" key="12">
    <source>
        <dbReference type="Proteomes" id="UP000001312"/>
    </source>
</evidence>
<dbReference type="AlphaFoldDB" id="A7E733"/>
<dbReference type="FunFam" id="3.30.160.60:FF:002343">
    <property type="entry name" value="Zinc finger protein 33A"/>
    <property type="match status" value="1"/>
</dbReference>
<evidence type="ECO:0000256" key="9">
    <source>
        <dbReference type="SAM" id="SignalP"/>
    </source>
</evidence>
<evidence type="ECO:0000256" key="2">
    <source>
        <dbReference type="ARBA" id="ARBA00022723"/>
    </source>
</evidence>